<dbReference type="EMBL" id="JADEYR010000005">
    <property type="protein sequence ID" value="MBE9403984.1"/>
    <property type="molecule type" value="Genomic_DNA"/>
</dbReference>
<sequence>MSGATERVESRRRRRLLAAIAVLADFTPEGDVPAEGAQHGPHPSVISIDGRVLVADDGSVSIEM</sequence>
<accession>A0ABR9W0K7</accession>
<protein>
    <submittedName>
        <fullName evidence="1">Uncharacterized protein</fullName>
    </submittedName>
</protein>
<dbReference type="Proteomes" id="UP000644727">
    <property type="component" value="Unassembled WGS sequence"/>
</dbReference>
<gene>
    <name evidence="1" type="ORF">IOE58_07210</name>
</gene>
<comment type="caution">
    <text evidence="1">The sequence shown here is derived from an EMBL/GenBank/DDBJ whole genome shotgun (WGS) entry which is preliminary data.</text>
</comment>
<organism evidence="1 2">
    <name type="scientific">Brachybacterium epidermidis</name>
    <dbReference type="NCBI Taxonomy" id="2781983"/>
    <lineage>
        <taxon>Bacteria</taxon>
        <taxon>Bacillati</taxon>
        <taxon>Actinomycetota</taxon>
        <taxon>Actinomycetes</taxon>
        <taxon>Micrococcales</taxon>
        <taxon>Dermabacteraceae</taxon>
        <taxon>Brachybacterium</taxon>
    </lineage>
</organism>
<reference evidence="1 2" key="1">
    <citation type="submission" date="2020-10" db="EMBL/GenBank/DDBJ databases">
        <title>Draft genome and description of Brachybacterium epidermidis sp nov.</title>
        <authorList>
            <person name="Boxberger M."/>
            <person name="La Scola B."/>
        </authorList>
    </citation>
    <scope>NUCLEOTIDE SEQUENCE [LARGE SCALE GENOMIC DNA]</scope>
    <source>
        <strain evidence="1 2">Marseille-Q2903</strain>
    </source>
</reference>
<evidence type="ECO:0000313" key="2">
    <source>
        <dbReference type="Proteomes" id="UP000644727"/>
    </source>
</evidence>
<name>A0ABR9W0K7_9MICO</name>
<proteinExistence type="predicted"/>
<keyword evidence="2" id="KW-1185">Reference proteome</keyword>
<evidence type="ECO:0000313" key="1">
    <source>
        <dbReference type="EMBL" id="MBE9403984.1"/>
    </source>
</evidence>
<dbReference type="RefSeq" id="WP_193865720.1">
    <property type="nucleotide sequence ID" value="NZ_JADEYR010000005.1"/>
</dbReference>